<proteinExistence type="predicted"/>
<name>A0AAX3E826_9EURY</name>
<dbReference type="RefSeq" id="WP_011843759.1">
    <property type="nucleotide sequence ID" value="NZ_CP109831.1"/>
</dbReference>
<protein>
    <submittedName>
        <fullName evidence="1">DUF169 domain-containing protein</fullName>
    </submittedName>
</protein>
<dbReference type="Proteomes" id="UP001156196">
    <property type="component" value="Chromosome"/>
</dbReference>
<gene>
    <name evidence="1" type="ORF">OH143_11300</name>
</gene>
<reference evidence="1" key="1">
    <citation type="submission" date="2022-10" db="EMBL/GenBank/DDBJ databases">
        <title>Complete genome of Methanoculleus submarinus DSM 15122.</title>
        <authorList>
            <person name="Chen S.-C."/>
            <person name="Lai S.-J."/>
            <person name="You Y.-T."/>
        </authorList>
    </citation>
    <scope>NUCLEOTIDE SEQUENCE</scope>
    <source>
        <strain evidence="1">DSM 15122</strain>
    </source>
</reference>
<dbReference type="GeneID" id="4846591"/>
<dbReference type="InterPro" id="IPR003748">
    <property type="entry name" value="DUF169"/>
</dbReference>
<evidence type="ECO:0000313" key="2">
    <source>
        <dbReference type="Proteomes" id="UP001156196"/>
    </source>
</evidence>
<accession>A0AAX3E826</accession>
<organism evidence="1 2">
    <name type="scientific">Methanoculleus submarinus</name>
    <dbReference type="NCBI Taxonomy" id="204050"/>
    <lineage>
        <taxon>Archaea</taxon>
        <taxon>Methanobacteriati</taxon>
        <taxon>Methanobacteriota</taxon>
        <taxon>Stenosarchaea group</taxon>
        <taxon>Methanomicrobia</taxon>
        <taxon>Methanomicrobiales</taxon>
        <taxon>Methanomicrobiaceae</taxon>
        <taxon>Methanoculleus</taxon>
    </lineage>
</organism>
<dbReference type="KEGG" id="msum:OH143_11300"/>
<dbReference type="EMBL" id="CP109831">
    <property type="protein sequence ID" value="UYU18277.1"/>
    <property type="molecule type" value="Genomic_DNA"/>
</dbReference>
<evidence type="ECO:0000313" key="1">
    <source>
        <dbReference type="EMBL" id="UYU18277.1"/>
    </source>
</evidence>
<keyword evidence="2" id="KW-1185">Reference proteome</keyword>
<dbReference type="Pfam" id="PF02596">
    <property type="entry name" value="DUF169"/>
    <property type="match status" value="1"/>
</dbReference>
<sequence>MDTALRDAYIRLHENYFPGTDLPIAFEVGGPTDGVEEAPAPKGWRCFVCDLTKVRNGKSLAFSEDSIGCRGGRFYLGYDAERFPDFRYFLSYGKPGEMEGERYKQTPEIVDELDRGTTRIPTKGKEIVFKRWDNLTEADNPDAVVFFARPEVLSGLFTLANFDRADPNGVISPFGAGCSSVFYFPWLEQQNENPRAVLGMFDPSARPCVPPDVLTMAFPMKKFTKVVGFMEESFLITGSWEKVMKKIERSDRLYSPKK</sequence>
<dbReference type="AlphaFoldDB" id="A0AAX3E826"/>
<dbReference type="GeneID" id="76731486"/>